<dbReference type="Proteomes" id="UP000275579">
    <property type="component" value="Chromosome"/>
</dbReference>
<protein>
    <recommendedName>
        <fullName evidence="3">Response regulatory domain-containing protein</fullName>
    </recommendedName>
</protein>
<feature type="modified residue" description="4-aspartylphosphate" evidence="2">
    <location>
        <position position="64"/>
    </location>
</feature>
<dbReference type="PANTHER" id="PTHR44591:SF3">
    <property type="entry name" value="RESPONSE REGULATORY DOMAIN-CONTAINING PROTEIN"/>
    <property type="match status" value="1"/>
</dbReference>
<dbReference type="InterPro" id="IPR001789">
    <property type="entry name" value="Sig_transdc_resp-reg_receiver"/>
</dbReference>
<evidence type="ECO:0000313" key="5">
    <source>
        <dbReference type="Proteomes" id="UP000275579"/>
    </source>
</evidence>
<dbReference type="AlphaFoldDB" id="A0A3S9YMP0"/>
<sequence length="197" mass="21925">MSGSGAHTMTPERGRVLVVDDDRTNRMMVTYRLEINGIHAEAAESGHQALGIMRTETFDVVLLDILMPQMDGYTTLELMKSDPALRDTPVVMISQLDDMDSVVRCLELGAEDYLPKPLNSLLLMARINGILLRKRLTDMQEDCDNHIGVLIEALNSAENDAFDPEPLRSIAGRDDRLGECARAVQRIIPAVSRRSHP</sequence>
<reference evidence="4 5" key="1">
    <citation type="submission" date="2018-04" db="EMBL/GenBank/DDBJ databases">
        <title>Complete genome sequences of Streptomyces lydicus strain WYEC and characterization of antagonistic properties of biological control agents.</title>
        <authorList>
            <person name="Mariita R.M."/>
            <person name="Sello J.K."/>
        </authorList>
    </citation>
    <scope>NUCLEOTIDE SEQUENCE [LARGE SCALE GENOMIC DNA]</scope>
    <source>
        <strain evidence="4 5">WYEC 108</strain>
    </source>
</reference>
<name>A0A3S9YMP0_9ACTN</name>
<evidence type="ECO:0000313" key="4">
    <source>
        <dbReference type="EMBL" id="AZS76104.1"/>
    </source>
</evidence>
<dbReference type="EMBL" id="CP029042">
    <property type="protein sequence ID" value="AZS76104.1"/>
    <property type="molecule type" value="Genomic_DNA"/>
</dbReference>
<organism evidence="4 5">
    <name type="scientific">Streptomyces lydicus</name>
    <dbReference type="NCBI Taxonomy" id="47763"/>
    <lineage>
        <taxon>Bacteria</taxon>
        <taxon>Bacillati</taxon>
        <taxon>Actinomycetota</taxon>
        <taxon>Actinomycetes</taxon>
        <taxon>Kitasatosporales</taxon>
        <taxon>Streptomycetaceae</taxon>
        <taxon>Streptomyces</taxon>
    </lineage>
</organism>
<keyword evidence="1 2" id="KW-0597">Phosphoprotein</keyword>
<evidence type="ECO:0000256" key="1">
    <source>
        <dbReference type="ARBA" id="ARBA00022553"/>
    </source>
</evidence>
<dbReference type="Pfam" id="PF00072">
    <property type="entry name" value="Response_reg"/>
    <property type="match status" value="1"/>
</dbReference>
<dbReference type="Gene3D" id="3.40.50.2300">
    <property type="match status" value="1"/>
</dbReference>
<dbReference type="PROSITE" id="PS50110">
    <property type="entry name" value="RESPONSE_REGULATORY"/>
    <property type="match status" value="1"/>
</dbReference>
<feature type="domain" description="Response regulatory" evidence="3">
    <location>
        <begin position="15"/>
        <end position="131"/>
    </location>
</feature>
<gene>
    <name evidence="4" type="ORF">DDE74_39305</name>
</gene>
<dbReference type="InterPro" id="IPR050595">
    <property type="entry name" value="Bact_response_regulator"/>
</dbReference>
<dbReference type="SMART" id="SM00448">
    <property type="entry name" value="REC"/>
    <property type="match status" value="1"/>
</dbReference>
<dbReference type="PANTHER" id="PTHR44591">
    <property type="entry name" value="STRESS RESPONSE REGULATOR PROTEIN 1"/>
    <property type="match status" value="1"/>
</dbReference>
<proteinExistence type="predicted"/>
<accession>A0A3S9YMP0</accession>
<evidence type="ECO:0000256" key="2">
    <source>
        <dbReference type="PROSITE-ProRule" id="PRU00169"/>
    </source>
</evidence>
<dbReference type="CDD" id="cd17574">
    <property type="entry name" value="REC_OmpR"/>
    <property type="match status" value="1"/>
</dbReference>
<evidence type="ECO:0000259" key="3">
    <source>
        <dbReference type="PROSITE" id="PS50110"/>
    </source>
</evidence>
<dbReference type="SUPFAM" id="SSF52172">
    <property type="entry name" value="CheY-like"/>
    <property type="match status" value="1"/>
</dbReference>
<dbReference type="InterPro" id="IPR011006">
    <property type="entry name" value="CheY-like_superfamily"/>
</dbReference>
<dbReference type="GO" id="GO:0000160">
    <property type="term" value="P:phosphorelay signal transduction system"/>
    <property type="evidence" value="ECO:0007669"/>
    <property type="project" value="InterPro"/>
</dbReference>